<dbReference type="GO" id="GO:0005634">
    <property type="term" value="C:nucleus"/>
    <property type="evidence" value="ECO:0007669"/>
    <property type="project" value="UniProtKB-SubCell"/>
</dbReference>
<evidence type="ECO:0000313" key="8">
    <source>
        <dbReference type="EMBL" id="KXT14116.1"/>
    </source>
</evidence>
<dbReference type="AlphaFoldDB" id="A0A139IHS2"/>
<feature type="compositionally biased region" description="Low complexity" evidence="6">
    <location>
        <begin position="425"/>
        <end position="445"/>
    </location>
</feature>
<dbReference type="PROSITE" id="PS00354">
    <property type="entry name" value="HMGI_Y"/>
    <property type="match status" value="1"/>
</dbReference>
<dbReference type="GO" id="GO:0001228">
    <property type="term" value="F:DNA-binding transcription activator activity, RNA polymerase II-specific"/>
    <property type="evidence" value="ECO:0007669"/>
    <property type="project" value="TreeGrafter"/>
</dbReference>
<dbReference type="PROSITE" id="PS50118">
    <property type="entry name" value="HMG_BOX_2"/>
    <property type="match status" value="1"/>
</dbReference>
<evidence type="ECO:0000256" key="4">
    <source>
        <dbReference type="ARBA" id="ARBA00023242"/>
    </source>
</evidence>
<dbReference type="STRING" id="113226.A0A139IHS2"/>
<reference evidence="8 9" key="1">
    <citation type="submission" date="2015-07" db="EMBL/GenBank/DDBJ databases">
        <title>Comparative genomics of the Sigatoka disease complex on banana suggests a link between parallel evolutionary changes in Pseudocercospora fijiensis and Pseudocercospora eumusae and increased virulence on the banana host.</title>
        <authorList>
            <person name="Chang T.-C."/>
            <person name="Salvucci A."/>
            <person name="Crous P.W."/>
            <person name="Stergiopoulos I."/>
        </authorList>
    </citation>
    <scope>NUCLEOTIDE SEQUENCE [LARGE SCALE GENOMIC DNA]</scope>
    <source>
        <strain evidence="8 9">CBS 116634</strain>
    </source>
</reference>
<dbReference type="GO" id="GO:0030154">
    <property type="term" value="P:cell differentiation"/>
    <property type="evidence" value="ECO:0007669"/>
    <property type="project" value="TreeGrafter"/>
</dbReference>
<dbReference type="InterPro" id="IPR000637">
    <property type="entry name" value="HMGI/Y_DNA-bd_CS"/>
</dbReference>
<dbReference type="SUPFAM" id="SSF47095">
    <property type="entry name" value="HMG-box"/>
    <property type="match status" value="1"/>
</dbReference>
<evidence type="ECO:0000256" key="3">
    <source>
        <dbReference type="ARBA" id="ARBA00023163"/>
    </source>
</evidence>
<feature type="region of interest" description="Disordered" evidence="6">
    <location>
        <begin position="172"/>
        <end position="209"/>
    </location>
</feature>
<dbReference type="Gene3D" id="1.10.30.10">
    <property type="entry name" value="High mobility group box domain"/>
    <property type="match status" value="1"/>
</dbReference>
<proteinExistence type="predicted"/>
<evidence type="ECO:0000256" key="5">
    <source>
        <dbReference type="PROSITE-ProRule" id="PRU00267"/>
    </source>
</evidence>
<dbReference type="EMBL" id="LFZO01000093">
    <property type="protein sequence ID" value="KXT14116.1"/>
    <property type="molecule type" value="Genomic_DNA"/>
</dbReference>
<name>A0A139IHS2_9PEZI</name>
<keyword evidence="2 5" id="KW-0238">DNA-binding</keyword>
<dbReference type="SMART" id="SM00398">
    <property type="entry name" value="HMG"/>
    <property type="match status" value="1"/>
</dbReference>
<feature type="compositionally biased region" description="Polar residues" evidence="6">
    <location>
        <begin position="39"/>
        <end position="54"/>
    </location>
</feature>
<dbReference type="InterPro" id="IPR009071">
    <property type="entry name" value="HMG_box_dom"/>
</dbReference>
<gene>
    <name evidence="8" type="ORF">AC579_94</name>
</gene>
<dbReference type="Pfam" id="PF00505">
    <property type="entry name" value="HMG_box"/>
    <property type="match status" value="1"/>
</dbReference>
<feature type="compositionally biased region" description="Basic residues" evidence="6">
    <location>
        <begin position="410"/>
        <end position="424"/>
    </location>
</feature>
<evidence type="ECO:0000256" key="1">
    <source>
        <dbReference type="ARBA" id="ARBA00004123"/>
    </source>
</evidence>
<feature type="compositionally biased region" description="Acidic residues" evidence="6">
    <location>
        <begin position="386"/>
        <end position="401"/>
    </location>
</feature>
<comment type="subcellular location">
    <subcellularLocation>
        <location evidence="1">Nucleus</location>
    </subcellularLocation>
</comment>
<dbReference type="OrthoDB" id="6247875at2759"/>
<organism evidence="8 9">
    <name type="scientific">Pseudocercospora musae</name>
    <dbReference type="NCBI Taxonomy" id="113226"/>
    <lineage>
        <taxon>Eukaryota</taxon>
        <taxon>Fungi</taxon>
        <taxon>Dikarya</taxon>
        <taxon>Ascomycota</taxon>
        <taxon>Pezizomycotina</taxon>
        <taxon>Dothideomycetes</taxon>
        <taxon>Dothideomycetidae</taxon>
        <taxon>Mycosphaerellales</taxon>
        <taxon>Mycosphaerellaceae</taxon>
        <taxon>Pseudocercospora</taxon>
    </lineage>
</organism>
<dbReference type="InterPro" id="IPR050140">
    <property type="entry name" value="SRY-related_HMG-box_TF-like"/>
</dbReference>
<feature type="region of interest" description="Disordered" evidence="6">
    <location>
        <begin position="359"/>
        <end position="449"/>
    </location>
</feature>
<dbReference type="PANTHER" id="PTHR10270:SF161">
    <property type="entry name" value="SEX-DETERMINING REGION Y PROTEIN"/>
    <property type="match status" value="1"/>
</dbReference>
<comment type="caution">
    <text evidence="8">The sequence shown here is derived from an EMBL/GenBank/DDBJ whole genome shotgun (WGS) entry which is preliminary data.</text>
</comment>
<feature type="compositionally biased region" description="Basic residues" evidence="6">
    <location>
        <begin position="368"/>
        <end position="382"/>
    </location>
</feature>
<evidence type="ECO:0000259" key="7">
    <source>
        <dbReference type="PROSITE" id="PS50118"/>
    </source>
</evidence>
<feature type="compositionally biased region" description="Polar residues" evidence="6">
    <location>
        <begin position="474"/>
        <end position="488"/>
    </location>
</feature>
<feature type="DNA-binding region" description="HMG box" evidence="5">
    <location>
        <begin position="253"/>
        <end position="327"/>
    </location>
</feature>
<feature type="region of interest" description="Disordered" evidence="6">
    <location>
        <begin position="468"/>
        <end position="493"/>
    </location>
</feature>
<dbReference type="InterPro" id="IPR036910">
    <property type="entry name" value="HMG_box_dom_sf"/>
</dbReference>
<keyword evidence="4 5" id="KW-0539">Nucleus</keyword>
<dbReference type="CDD" id="cd01389">
    <property type="entry name" value="HMG-box_ROX1-like"/>
    <property type="match status" value="1"/>
</dbReference>
<accession>A0A139IHS2</accession>
<evidence type="ECO:0000256" key="6">
    <source>
        <dbReference type="SAM" id="MobiDB-lite"/>
    </source>
</evidence>
<feature type="region of interest" description="Disordered" evidence="6">
    <location>
        <begin position="28"/>
        <end position="54"/>
    </location>
</feature>
<dbReference type="PANTHER" id="PTHR10270">
    <property type="entry name" value="SOX TRANSCRIPTION FACTOR"/>
    <property type="match status" value="1"/>
</dbReference>
<evidence type="ECO:0000313" key="9">
    <source>
        <dbReference type="Proteomes" id="UP000073492"/>
    </source>
</evidence>
<protein>
    <recommendedName>
        <fullName evidence="7">HMG box domain-containing protein</fullName>
    </recommendedName>
</protein>
<keyword evidence="9" id="KW-1185">Reference proteome</keyword>
<keyword evidence="3" id="KW-0804">Transcription</keyword>
<evidence type="ECO:0000256" key="2">
    <source>
        <dbReference type="ARBA" id="ARBA00023125"/>
    </source>
</evidence>
<dbReference type="Proteomes" id="UP000073492">
    <property type="component" value="Unassembled WGS sequence"/>
</dbReference>
<sequence>MAHRGYGGRGQFDGRSLDPALLGLSDNASNGYMTEDESTTSNIQGYPQQGYTPRAYNNSLQTGPAAFPTGRTPYTGSYQDFAAQGTATGPYFTEPAQTLPQVSDEQFQMSFEDLTRGPAPLPAFSDFTTREPVVAQHNRLVGWYIRPQIELPGVGGVIPIESPYDIPEFGNFPPSNVGTPTRPAPTRPNPPRRRPNPPTPIQEATMTPFADPASIPQAAIEAHGTEGREDPGIVHKGSVIQPCRCYVGRKEEIKRPPNAWILYRSSMFKEGERYLKEIGHPKGAGAAEISIICGKWWRAMSEAEQAPWEKKAKEMDDEHKRLYPGWKYDPGAIHRQRFGTVDCKCGAYEYNMEQRRLRRLAKAEHSSKTGKKKGRGRPRKRPVPSMDEEEHDVDDEDDVNDSDAFVPPGKKAKGKQPIKKRKTNTRTSSATPSTSTPVGPSRTTSQAMDQYFQDFQTPIQQTFQAVVDAGRAARQQTPPRELRTQPNISYAEPADEAIEDAEMSGTDDIRDVGIGDFGHPDDAYTDDMLQSAFNFDDFDIDPSYAAPAPRLSRLGRWSRRANASRSFYAR</sequence>
<feature type="domain" description="HMG box" evidence="7">
    <location>
        <begin position="253"/>
        <end position="327"/>
    </location>
</feature>
<dbReference type="GO" id="GO:0000978">
    <property type="term" value="F:RNA polymerase II cis-regulatory region sequence-specific DNA binding"/>
    <property type="evidence" value="ECO:0007669"/>
    <property type="project" value="TreeGrafter"/>
</dbReference>